<evidence type="ECO:0000256" key="1">
    <source>
        <dbReference type="SAM" id="Phobius"/>
    </source>
</evidence>
<feature type="transmembrane region" description="Helical" evidence="1">
    <location>
        <begin position="428"/>
        <end position="450"/>
    </location>
</feature>
<feature type="domain" description="RNase H type-1" evidence="3">
    <location>
        <begin position="1"/>
        <end position="59"/>
    </location>
</feature>
<reference evidence="4" key="1">
    <citation type="submission" date="2025-08" db="UniProtKB">
        <authorList>
            <consortium name="Ensembl"/>
        </authorList>
    </citation>
    <scope>IDENTIFICATION</scope>
</reference>
<dbReference type="PANTHER" id="PTHR10424">
    <property type="entry name" value="VIRAL ENVELOPE PROTEIN"/>
    <property type="match status" value="1"/>
</dbReference>
<dbReference type="Gene3D" id="3.30.420.10">
    <property type="entry name" value="Ribonuclease H-like superfamily/Ribonuclease H"/>
    <property type="match status" value="1"/>
</dbReference>
<dbReference type="Gene3D" id="1.10.287.210">
    <property type="match status" value="1"/>
</dbReference>
<dbReference type="GO" id="GO:0003676">
    <property type="term" value="F:nucleic acid binding"/>
    <property type="evidence" value="ECO:0007669"/>
    <property type="project" value="InterPro"/>
</dbReference>
<dbReference type="AlphaFoldDB" id="A0A8C6NRS4"/>
<proteinExistence type="predicted"/>
<keyword evidence="1" id="KW-0472">Membrane</keyword>
<dbReference type="Pfam" id="PF00429">
    <property type="entry name" value="TLV_coat"/>
    <property type="match status" value="1"/>
</dbReference>
<dbReference type="InterPro" id="IPR002156">
    <property type="entry name" value="RNaseH_domain"/>
</dbReference>
<keyword evidence="1" id="KW-0812">Transmembrane</keyword>
<keyword evidence="5" id="KW-1185">Reference proteome</keyword>
<feature type="chain" id="PRO_5034220269" description="RNase H type-1 domain-containing protein" evidence="2">
    <location>
        <begin position="30"/>
        <end position="482"/>
    </location>
</feature>
<dbReference type="SUPFAM" id="SSF58069">
    <property type="entry name" value="Virus ectodomain"/>
    <property type="match status" value="1"/>
</dbReference>
<name>A0A8C6NRS4_NOTFU</name>
<dbReference type="InterPro" id="IPR018154">
    <property type="entry name" value="TLV/ENV_coat_polyprotein"/>
</dbReference>
<organism evidence="4 5">
    <name type="scientific">Nothobranchius furzeri</name>
    <name type="common">Turquoise killifish</name>
    <dbReference type="NCBI Taxonomy" id="105023"/>
    <lineage>
        <taxon>Eukaryota</taxon>
        <taxon>Metazoa</taxon>
        <taxon>Chordata</taxon>
        <taxon>Craniata</taxon>
        <taxon>Vertebrata</taxon>
        <taxon>Euteleostomi</taxon>
        <taxon>Actinopterygii</taxon>
        <taxon>Neopterygii</taxon>
        <taxon>Teleostei</taxon>
        <taxon>Neoteleostei</taxon>
        <taxon>Acanthomorphata</taxon>
        <taxon>Ovalentaria</taxon>
        <taxon>Atherinomorphae</taxon>
        <taxon>Cyprinodontiformes</taxon>
        <taxon>Nothobranchiidae</taxon>
        <taxon>Nothobranchius</taxon>
    </lineage>
</organism>
<feature type="signal peptide" evidence="2">
    <location>
        <begin position="1"/>
        <end position="29"/>
    </location>
</feature>
<dbReference type="Ensembl" id="ENSNFUT00015021647.1">
    <property type="protein sequence ID" value="ENSNFUP00015020675.1"/>
    <property type="gene ID" value="ENSNFUG00015010020.1"/>
</dbReference>
<dbReference type="Proteomes" id="UP000694548">
    <property type="component" value="Unassembled WGS sequence"/>
</dbReference>
<evidence type="ECO:0000313" key="4">
    <source>
        <dbReference type="Ensembl" id="ENSNFUP00015020675.1"/>
    </source>
</evidence>
<dbReference type="GO" id="GO:0004523">
    <property type="term" value="F:RNA-DNA hybrid ribonuclease activity"/>
    <property type="evidence" value="ECO:0007669"/>
    <property type="project" value="InterPro"/>
</dbReference>
<keyword evidence="2" id="KW-0732">Signal</keyword>
<dbReference type="Gene3D" id="1.10.340.70">
    <property type="match status" value="1"/>
</dbReference>
<evidence type="ECO:0000313" key="5">
    <source>
        <dbReference type="Proteomes" id="UP000694548"/>
    </source>
</evidence>
<evidence type="ECO:0000259" key="3">
    <source>
        <dbReference type="PROSITE" id="PS50879"/>
    </source>
</evidence>
<accession>A0A8C6NRS4</accession>
<reference evidence="4" key="2">
    <citation type="submission" date="2025-09" db="UniProtKB">
        <authorList>
            <consortium name="Ensembl"/>
        </authorList>
    </citation>
    <scope>IDENTIFICATION</scope>
</reference>
<sequence>MVTSTGKPITHSQLLIRLLKAVLLPFSLALCKCQAHTSGKDTVSCGNRLADQVAKAAAQGDFGCSDLFAVQETDTLIDHSVLADMQSHAPAAEKHLWKTRGAVFSQDGLFVVNGKPVLPKSLFKAAALLTHGPCHVSTGGMTHLIQQHFTTYNLESYLKNFCRSCLICVKHNPQGNIRPKHSFCFSMPCCRQTFPLGHSLCEDVIPLNGYNMNSQRSHRLLTKPESSGIAYLNLTYLSIELTGSPYYPPWNSSDHLLEVPSPRGMGTPDGYIWKCGNTLYLYLPKDWCGTCSLARLQPSSYVFSEEGVRLKTLELKKREFKPVQAYVPILTDVTALLANDPEKQAMRTMLMQHQLALDSLFASRGGLCTVIGEHCCTYLPSTRGNWTLIHDRVKNLGDFLKARESAAYSWDLMTWLTSGSWFTILMKFLMPFVVFFLLIFILAGCVIPCARSMMTKTMTNVMIQHFFMMQKEGAHIYEAVTN</sequence>
<dbReference type="GeneTree" id="ENSGT00940000177238"/>
<dbReference type="InterPro" id="IPR036397">
    <property type="entry name" value="RNaseH_sf"/>
</dbReference>
<protein>
    <recommendedName>
        <fullName evidence="3">RNase H type-1 domain-containing protein</fullName>
    </recommendedName>
</protein>
<dbReference type="PROSITE" id="PS50879">
    <property type="entry name" value="RNASE_H_1"/>
    <property type="match status" value="1"/>
</dbReference>
<evidence type="ECO:0000256" key="2">
    <source>
        <dbReference type="SAM" id="SignalP"/>
    </source>
</evidence>
<keyword evidence="1" id="KW-1133">Transmembrane helix</keyword>